<keyword evidence="3" id="KW-0472">Membrane</keyword>
<feature type="region of interest" description="Disordered" evidence="2">
    <location>
        <begin position="373"/>
        <end position="411"/>
    </location>
</feature>
<feature type="domain" description="CusB-like beta-barrel" evidence="5">
    <location>
        <begin position="234"/>
        <end position="306"/>
    </location>
</feature>
<reference evidence="6" key="3">
    <citation type="submission" date="2023-06" db="EMBL/GenBank/DDBJ databases">
        <authorList>
            <person name="Sun Q."/>
            <person name="Zhou Y."/>
        </authorList>
    </citation>
    <scope>NUCLEOTIDE SEQUENCE</scope>
    <source>
        <strain evidence="6">CGMCC 1.10859</strain>
    </source>
</reference>
<dbReference type="EMBL" id="BNAB01000018">
    <property type="protein sequence ID" value="GHE04612.1"/>
    <property type="molecule type" value="Genomic_DNA"/>
</dbReference>
<sequence length="411" mass="43239">MAILKQGLVVMVVLAATAALWIAYVPQSRPLLARLGLWQASGPSAQDGHGGAGAGRKAGARQGARPHGGGRGPVAIRTQPVGLARLNDAARAIGDGRALRSVAVRPQVSGQITMVNVGSGAHVAKGEILAELEDEAQKIALEKTRLMLADAQQTLARQLKLGVSGATASSRIQEARLALRTAELAHRQAKFDLSQRRILAPIAGWVGLMSVQPGAQVTPATAIAEIDDRSSLLVDFRLPERFVGQLRPGLGLRAAPLARSGTDLSGRIRAIDNRVDPASRTILVEAELANPEDRLRPGMAFAIRIALPGDPVPSVPPLAVQWADAGPYVWIVRQGRAQRIGLRILQRNAQEVLVQGDLAPGEPVVTEGVQMLRPGAEVAPEAPDRAPDRDATRAREPQAATAAGGTPRVGQ</sequence>
<dbReference type="Proteomes" id="UP000199541">
    <property type="component" value="Unassembled WGS sequence"/>
</dbReference>
<dbReference type="Proteomes" id="UP000634647">
    <property type="component" value="Unassembled WGS sequence"/>
</dbReference>
<feature type="transmembrane region" description="Helical" evidence="3">
    <location>
        <begin position="7"/>
        <end position="24"/>
    </location>
</feature>
<evidence type="ECO:0000259" key="5">
    <source>
        <dbReference type="Pfam" id="PF25954"/>
    </source>
</evidence>
<dbReference type="InterPro" id="IPR006143">
    <property type="entry name" value="RND_pump_MFP"/>
</dbReference>
<dbReference type="Pfam" id="PF25917">
    <property type="entry name" value="BSH_RND"/>
    <property type="match status" value="1"/>
</dbReference>
<dbReference type="GO" id="GO:1990281">
    <property type="term" value="C:efflux pump complex"/>
    <property type="evidence" value="ECO:0007669"/>
    <property type="project" value="TreeGrafter"/>
</dbReference>
<proteinExistence type="inferred from homology"/>
<organism evidence="6 9">
    <name type="scientific">Allgaiera indica</name>
    <dbReference type="NCBI Taxonomy" id="765699"/>
    <lineage>
        <taxon>Bacteria</taxon>
        <taxon>Pseudomonadati</taxon>
        <taxon>Pseudomonadota</taxon>
        <taxon>Alphaproteobacteria</taxon>
        <taxon>Rhodobacterales</taxon>
        <taxon>Paracoccaceae</taxon>
        <taxon>Allgaiera</taxon>
    </lineage>
</organism>
<dbReference type="Gene3D" id="1.10.287.470">
    <property type="entry name" value="Helix hairpin bin"/>
    <property type="match status" value="1"/>
</dbReference>
<keyword evidence="3" id="KW-1133">Transmembrane helix</keyword>
<keyword evidence="3" id="KW-0812">Transmembrane</keyword>
<evidence type="ECO:0000259" key="4">
    <source>
        <dbReference type="Pfam" id="PF25917"/>
    </source>
</evidence>
<evidence type="ECO:0000313" key="9">
    <source>
        <dbReference type="Proteomes" id="UP000634647"/>
    </source>
</evidence>
<evidence type="ECO:0000313" key="7">
    <source>
        <dbReference type="EMBL" id="SDX48250.1"/>
    </source>
</evidence>
<dbReference type="EMBL" id="FNOB01000017">
    <property type="protein sequence ID" value="SDX48250.1"/>
    <property type="molecule type" value="Genomic_DNA"/>
</dbReference>
<protein>
    <submittedName>
        <fullName evidence="6">Hemolysin D</fullName>
    </submittedName>
    <submittedName>
        <fullName evidence="7">RND family efflux transporter, MFP subunit</fullName>
    </submittedName>
</protein>
<dbReference type="Gene3D" id="2.40.30.170">
    <property type="match status" value="1"/>
</dbReference>
<comment type="similarity">
    <text evidence="1">Belongs to the membrane fusion protein (MFP) (TC 8.A.1) family.</text>
</comment>
<dbReference type="Gene3D" id="2.40.420.20">
    <property type="match status" value="1"/>
</dbReference>
<evidence type="ECO:0000313" key="6">
    <source>
        <dbReference type="EMBL" id="GHE04612.1"/>
    </source>
</evidence>
<dbReference type="SUPFAM" id="SSF111369">
    <property type="entry name" value="HlyD-like secretion proteins"/>
    <property type="match status" value="1"/>
</dbReference>
<evidence type="ECO:0000256" key="1">
    <source>
        <dbReference type="ARBA" id="ARBA00009477"/>
    </source>
</evidence>
<dbReference type="FunFam" id="2.40.30.170:FF:000010">
    <property type="entry name" value="Efflux RND transporter periplasmic adaptor subunit"/>
    <property type="match status" value="1"/>
</dbReference>
<dbReference type="Pfam" id="PF25954">
    <property type="entry name" value="Beta-barrel_RND_2"/>
    <property type="match status" value="1"/>
</dbReference>
<comment type="caution">
    <text evidence="6">The sequence shown here is derived from an EMBL/GenBank/DDBJ whole genome shotgun (WGS) entry which is preliminary data.</text>
</comment>
<dbReference type="PANTHER" id="PTHR30469:SF11">
    <property type="entry name" value="BLL4320 PROTEIN"/>
    <property type="match status" value="1"/>
</dbReference>
<gene>
    <name evidence="6" type="ORF">GCM10008024_32350</name>
    <name evidence="7" type="ORF">SAMN05444006_11762</name>
</gene>
<name>A0AAN4UTT5_9RHOB</name>
<evidence type="ECO:0000256" key="3">
    <source>
        <dbReference type="SAM" id="Phobius"/>
    </source>
</evidence>
<feature type="compositionally biased region" description="Basic and acidic residues" evidence="2">
    <location>
        <begin position="382"/>
        <end position="396"/>
    </location>
</feature>
<dbReference type="NCBIfam" id="TIGR01730">
    <property type="entry name" value="RND_mfp"/>
    <property type="match status" value="1"/>
</dbReference>
<dbReference type="InterPro" id="IPR058625">
    <property type="entry name" value="MdtA-like_BSH"/>
</dbReference>
<dbReference type="Gene3D" id="2.40.50.100">
    <property type="match status" value="1"/>
</dbReference>
<dbReference type="PANTHER" id="PTHR30469">
    <property type="entry name" value="MULTIDRUG RESISTANCE PROTEIN MDTA"/>
    <property type="match status" value="1"/>
</dbReference>
<dbReference type="AlphaFoldDB" id="A0AAN4UTT5"/>
<feature type="domain" description="Multidrug resistance protein MdtA-like barrel-sandwich hybrid" evidence="4">
    <location>
        <begin position="100"/>
        <end position="222"/>
    </location>
</feature>
<dbReference type="RefSeq" id="WP_035837881.1">
    <property type="nucleotide sequence ID" value="NZ_BNAB01000018.1"/>
</dbReference>
<feature type="region of interest" description="Disordered" evidence="2">
    <location>
        <begin position="44"/>
        <end position="75"/>
    </location>
</feature>
<keyword evidence="8" id="KW-1185">Reference proteome</keyword>
<evidence type="ECO:0000313" key="8">
    <source>
        <dbReference type="Proteomes" id="UP000199541"/>
    </source>
</evidence>
<accession>A0AAN4UTT5</accession>
<reference evidence="6" key="1">
    <citation type="journal article" date="2014" name="Int. J. Syst. Evol. Microbiol.">
        <title>Complete genome sequence of Corynebacterium casei LMG S-19264T (=DSM 44701T), isolated from a smear-ripened cheese.</title>
        <authorList>
            <consortium name="US DOE Joint Genome Institute (JGI-PGF)"/>
            <person name="Walter F."/>
            <person name="Albersmeier A."/>
            <person name="Kalinowski J."/>
            <person name="Ruckert C."/>
        </authorList>
    </citation>
    <scope>NUCLEOTIDE SEQUENCE</scope>
    <source>
        <strain evidence="6">CGMCC 1.10859</strain>
    </source>
</reference>
<reference evidence="7 8" key="2">
    <citation type="submission" date="2016-10" db="EMBL/GenBank/DDBJ databases">
        <authorList>
            <person name="Varghese N."/>
            <person name="Submissions S."/>
        </authorList>
    </citation>
    <scope>NUCLEOTIDE SEQUENCE [LARGE SCALE GENOMIC DNA]</scope>
    <source>
        <strain evidence="7 8">DSM 24802</strain>
    </source>
</reference>
<dbReference type="InterPro" id="IPR058792">
    <property type="entry name" value="Beta-barrel_RND_2"/>
</dbReference>
<dbReference type="GO" id="GO:0015562">
    <property type="term" value="F:efflux transmembrane transporter activity"/>
    <property type="evidence" value="ECO:0007669"/>
    <property type="project" value="TreeGrafter"/>
</dbReference>
<evidence type="ECO:0000256" key="2">
    <source>
        <dbReference type="SAM" id="MobiDB-lite"/>
    </source>
</evidence>